<accession>A0A2S9YYH6</accession>
<dbReference type="RefSeq" id="WP_146157160.1">
    <property type="nucleotide sequence ID" value="NZ_PVNL01000002.1"/>
</dbReference>
<dbReference type="OrthoDB" id="5514547at2"/>
<dbReference type="NCBIfam" id="TIGR02232">
    <property type="entry name" value="myxo_disulf_rpt"/>
    <property type="match status" value="1"/>
</dbReference>
<evidence type="ECO:0000313" key="5">
    <source>
        <dbReference type="EMBL" id="PRQ10155.1"/>
    </source>
</evidence>
<dbReference type="PROSITE" id="PS50012">
    <property type="entry name" value="RCC1_3"/>
    <property type="match status" value="5"/>
</dbReference>
<reference evidence="5 6" key="1">
    <citation type="submission" date="2018-03" db="EMBL/GenBank/DDBJ databases">
        <title>Draft Genome Sequences of the Obligatory Marine Myxobacteria Enhygromyxa salina SWB007.</title>
        <authorList>
            <person name="Poehlein A."/>
            <person name="Moghaddam J.A."/>
            <person name="Harms H."/>
            <person name="Alanjari M."/>
            <person name="Koenig G.M."/>
            <person name="Daniel R."/>
            <person name="Schaeberle T.F."/>
        </authorList>
    </citation>
    <scope>NUCLEOTIDE SEQUENCE [LARGE SCALE GENOMIC DNA]</scope>
    <source>
        <strain evidence="5 6">SWB007</strain>
    </source>
</reference>
<keyword evidence="1" id="KW-0732">Signal</keyword>
<dbReference type="PANTHER" id="PTHR45982:SF1">
    <property type="entry name" value="REGULATOR OF CHROMOSOME CONDENSATION"/>
    <property type="match status" value="1"/>
</dbReference>
<evidence type="ECO:0000256" key="2">
    <source>
        <dbReference type="ARBA" id="ARBA00022737"/>
    </source>
</evidence>
<dbReference type="PROSITE" id="PS51257">
    <property type="entry name" value="PROKAR_LIPOPROTEIN"/>
    <property type="match status" value="1"/>
</dbReference>
<organism evidence="5 6">
    <name type="scientific">Enhygromyxa salina</name>
    <dbReference type="NCBI Taxonomy" id="215803"/>
    <lineage>
        <taxon>Bacteria</taxon>
        <taxon>Pseudomonadati</taxon>
        <taxon>Myxococcota</taxon>
        <taxon>Polyangia</taxon>
        <taxon>Nannocystales</taxon>
        <taxon>Nannocystaceae</taxon>
        <taxon>Enhygromyxa</taxon>
    </lineage>
</organism>
<evidence type="ECO:0000256" key="4">
    <source>
        <dbReference type="SAM" id="MobiDB-lite"/>
    </source>
</evidence>
<protein>
    <submittedName>
        <fullName evidence="5">Regulator of chromosome condensation (RCC1) repeat protein</fullName>
    </submittedName>
</protein>
<sequence>MRHAKWMMALAGNLVMTTGCTVPFCDVLPESEGCPGFAGESTGSETADPDDTGDGDGDPGDGDGDPGDGDGDPGDGDGDPSCTELGCMCDGTPESCEPGLICEGGECVPQTCGDGTPDDDESCDDGNDVDGDGCDTDCTFTTVEVFAGNGRACALIEGGRVRCWGSAMFGGLGYGNLDDIGDDETPASVGDVTLPGPVRSLEVGDFHSCALFEDDLVRCWGIGGSGVLGYGSTSWLGDDETLRALPAVMLGGTATYVASGGGHTCARFDTADVRCWGYNNHGQLGTGTTTNIGDDEPASVGGLVYLGPNGISLVAAGRSHTCAVTGADDLFCWGLNNNGRLGYGNIDNLGDDEPPNSNGAVDVYPPSLPGNASIVQLALGDGHTCVLFSTGDVLCWGGGARGQLGQGNTQNWGDGLNEAPGDLTPISLGGVATAISAGYDFTCALLDGGDVRCWGRNTDGQLGLGVPADIGDDELPTAVDPIELGGAAISISSGYGHTCAVREDYSVVCWGSGYGGGLGYGNTNNVGDDETPASVGAIELL</sequence>
<dbReference type="GO" id="GO:0005085">
    <property type="term" value="F:guanyl-nucleotide exchange factor activity"/>
    <property type="evidence" value="ECO:0007669"/>
    <property type="project" value="TreeGrafter"/>
</dbReference>
<dbReference type="Proteomes" id="UP000238823">
    <property type="component" value="Unassembled WGS sequence"/>
</dbReference>
<dbReference type="GO" id="GO:0005737">
    <property type="term" value="C:cytoplasm"/>
    <property type="evidence" value="ECO:0007669"/>
    <property type="project" value="TreeGrafter"/>
</dbReference>
<dbReference type="AlphaFoldDB" id="A0A2S9YYH6"/>
<feature type="region of interest" description="Disordered" evidence="4">
    <location>
        <begin position="36"/>
        <end position="77"/>
    </location>
</feature>
<dbReference type="InterPro" id="IPR051553">
    <property type="entry name" value="Ran_GTPase-activating"/>
</dbReference>
<evidence type="ECO:0000256" key="3">
    <source>
        <dbReference type="ARBA" id="ARBA00023157"/>
    </source>
</evidence>
<dbReference type="SUPFAM" id="SSF50985">
    <property type="entry name" value="RCC1/BLIP-II"/>
    <property type="match status" value="2"/>
</dbReference>
<dbReference type="PRINTS" id="PR00633">
    <property type="entry name" value="RCCNDNSATION"/>
</dbReference>
<name>A0A2S9YYH6_9BACT</name>
<dbReference type="InterPro" id="IPR000408">
    <property type="entry name" value="Reg_chr_condens"/>
</dbReference>
<dbReference type="InterPro" id="IPR011936">
    <property type="entry name" value="Myxo_disulph_rpt"/>
</dbReference>
<comment type="caution">
    <text evidence="5">The sequence shown here is derived from an EMBL/GenBank/DDBJ whole genome shotgun (WGS) entry which is preliminary data.</text>
</comment>
<dbReference type="Pfam" id="PF13540">
    <property type="entry name" value="RCC1_2"/>
    <property type="match status" value="6"/>
</dbReference>
<proteinExistence type="predicted"/>
<dbReference type="PANTHER" id="PTHR45982">
    <property type="entry name" value="REGULATOR OF CHROMOSOME CONDENSATION"/>
    <property type="match status" value="1"/>
</dbReference>
<evidence type="ECO:0000256" key="1">
    <source>
        <dbReference type="ARBA" id="ARBA00022729"/>
    </source>
</evidence>
<keyword evidence="2" id="KW-0677">Repeat</keyword>
<keyword evidence="3" id="KW-1015">Disulfide bond</keyword>
<dbReference type="EMBL" id="PVNL01000002">
    <property type="protein sequence ID" value="PRQ10155.1"/>
    <property type="molecule type" value="Genomic_DNA"/>
</dbReference>
<evidence type="ECO:0000313" key="6">
    <source>
        <dbReference type="Proteomes" id="UP000238823"/>
    </source>
</evidence>
<dbReference type="InterPro" id="IPR009091">
    <property type="entry name" value="RCC1/BLIP-II"/>
</dbReference>
<gene>
    <name evidence="5" type="ORF">ENSA7_01040</name>
</gene>
<dbReference type="Gene3D" id="2.130.10.30">
    <property type="entry name" value="Regulator of chromosome condensation 1/beta-lactamase-inhibitor protein II"/>
    <property type="match status" value="2"/>
</dbReference>
<feature type="compositionally biased region" description="Acidic residues" evidence="4">
    <location>
        <begin position="47"/>
        <end position="77"/>
    </location>
</feature>